<dbReference type="SUPFAM" id="SSF55729">
    <property type="entry name" value="Acyl-CoA N-acyltransferases (Nat)"/>
    <property type="match status" value="1"/>
</dbReference>
<dbReference type="EMBL" id="JAWCUA010000001">
    <property type="protein sequence ID" value="MDU0111951.1"/>
    <property type="molecule type" value="Genomic_DNA"/>
</dbReference>
<feature type="domain" description="N-acetyltransferase" evidence="1">
    <location>
        <begin position="8"/>
        <end position="164"/>
    </location>
</feature>
<dbReference type="RefSeq" id="WP_315945802.1">
    <property type="nucleotide sequence ID" value="NZ_JAWCUA010000001.1"/>
</dbReference>
<dbReference type="InterPro" id="IPR016181">
    <property type="entry name" value="Acyl_CoA_acyltransferase"/>
</dbReference>
<dbReference type="PANTHER" id="PTHR43792">
    <property type="entry name" value="GNAT FAMILY, PUTATIVE (AFU_ORTHOLOGUE AFUA_3G00765)-RELATED-RELATED"/>
    <property type="match status" value="1"/>
</dbReference>
<dbReference type="Pfam" id="PF13302">
    <property type="entry name" value="Acetyltransf_3"/>
    <property type="match status" value="1"/>
</dbReference>
<organism evidence="2 3">
    <name type="scientific">Psychrosphaera aquimarina</name>
    <dbReference type="NCBI Taxonomy" id="2044854"/>
    <lineage>
        <taxon>Bacteria</taxon>
        <taxon>Pseudomonadati</taxon>
        <taxon>Pseudomonadota</taxon>
        <taxon>Gammaproteobacteria</taxon>
        <taxon>Alteromonadales</taxon>
        <taxon>Pseudoalteromonadaceae</taxon>
        <taxon>Psychrosphaera</taxon>
    </lineage>
</organism>
<dbReference type="PANTHER" id="PTHR43792:SF1">
    <property type="entry name" value="N-ACETYLTRANSFERASE DOMAIN-CONTAINING PROTEIN"/>
    <property type="match status" value="1"/>
</dbReference>
<dbReference type="Gene3D" id="3.40.630.30">
    <property type="match status" value="1"/>
</dbReference>
<dbReference type="InterPro" id="IPR051531">
    <property type="entry name" value="N-acetyltransferase"/>
</dbReference>
<reference evidence="2 3" key="1">
    <citation type="submission" date="2023-10" db="EMBL/GenBank/DDBJ databases">
        <title>Psychrosphaera aquimaarina strain SW33 isolated from seawater.</title>
        <authorList>
            <person name="Bayburt H."/>
            <person name="Kim J.M."/>
            <person name="Choi B.J."/>
            <person name="Jeon C.O."/>
        </authorList>
    </citation>
    <scope>NUCLEOTIDE SEQUENCE [LARGE SCALE GENOMIC DNA]</scope>
    <source>
        <strain evidence="2 3">KCTC 52743</strain>
    </source>
</reference>
<dbReference type="Proteomes" id="UP001257914">
    <property type="component" value="Unassembled WGS sequence"/>
</dbReference>
<evidence type="ECO:0000313" key="3">
    <source>
        <dbReference type="Proteomes" id="UP001257914"/>
    </source>
</evidence>
<name>A0ABU3QWY9_9GAMM</name>
<evidence type="ECO:0000259" key="1">
    <source>
        <dbReference type="PROSITE" id="PS51186"/>
    </source>
</evidence>
<sequence>MLLLGERITVRDMQESDADFMLALLNSPGFIDNIGDRNIRTKQQVIDKIHQVYTLEYPVYGLFTVVNNQTNEPLGTVSYLKRDHLSHDDIGFAFLPQHFGQGYAFETSKLLLDHVINQGKTCVVAVVNPTNVASIKLLEKLGFIYAGKTTMPGETSLISKYSFNISD</sequence>
<accession>A0ABU3QWY9</accession>
<dbReference type="InterPro" id="IPR000182">
    <property type="entry name" value="GNAT_dom"/>
</dbReference>
<evidence type="ECO:0000313" key="2">
    <source>
        <dbReference type="EMBL" id="MDU0111951.1"/>
    </source>
</evidence>
<comment type="caution">
    <text evidence="2">The sequence shown here is derived from an EMBL/GenBank/DDBJ whole genome shotgun (WGS) entry which is preliminary data.</text>
</comment>
<gene>
    <name evidence="2" type="ORF">RT723_02805</name>
</gene>
<keyword evidence="3" id="KW-1185">Reference proteome</keyword>
<protein>
    <submittedName>
        <fullName evidence="2">GNAT family N-acetyltransferase</fullName>
    </submittedName>
</protein>
<proteinExistence type="predicted"/>
<dbReference type="PROSITE" id="PS51186">
    <property type="entry name" value="GNAT"/>
    <property type="match status" value="1"/>
</dbReference>